<dbReference type="OrthoDB" id="3779668at2"/>
<reference evidence="3" key="1">
    <citation type="submission" date="2016-10" db="EMBL/GenBank/DDBJ databases">
        <authorList>
            <person name="Varghese N."/>
            <person name="Submissions S."/>
        </authorList>
    </citation>
    <scope>NUCLEOTIDE SEQUENCE [LARGE SCALE GENOMIC DNA]</scope>
    <source>
        <strain evidence="3">DSM 45237</strain>
    </source>
</reference>
<gene>
    <name evidence="2" type="ORF">SAMN04488561_3055</name>
</gene>
<sequence>MTDPMTALVRRAAQHSDEEIVTLTGSAAEAELMSLIRTAPEPVLPAGRAPAPARRPRRRVRRLATLGAVAAAAAVGVTALVSTQGDDPVVWASEAIALADQTPRLLVDAPDWRVESADELDPGDGTMRFTDGASEAHLSWSTSADAPAAIASREGAADTVSEAVVAGHRATVFSYGDGDWNAVWEQGDAFVELMTWRSPMDDAEFADLLAAVTQVDAATWLSALPGDIVRSEDIVATADAMLGGAALPDGLRVTPSGGVTTRHALAYTVESEARCAWIEGWIRATDAGDAAAAEAATTALAGVPDWPVQSEIHGHDDLDAWTGLRSIVDDGVLPGGRGLVVSGDTEVEGWVAEFGCSRPVLLR</sequence>
<dbReference type="RefSeq" id="WP_069111859.1">
    <property type="nucleotide sequence ID" value="NZ_FNUC01000003.1"/>
</dbReference>
<organism evidence="2 3">
    <name type="scientific">Jiangella alba</name>
    <dbReference type="NCBI Taxonomy" id="561176"/>
    <lineage>
        <taxon>Bacteria</taxon>
        <taxon>Bacillati</taxon>
        <taxon>Actinomycetota</taxon>
        <taxon>Actinomycetes</taxon>
        <taxon>Jiangellales</taxon>
        <taxon>Jiangellaceae</taxon>
        <taxon>Jiangella</taxon>
    </lineage>
</organism>
<keyword evidence="3" id="KW-1185">Reference proteome</keyword>
<keyword evidence="1" id="KW-0812">Transmembrane</keyword>
<proteinExistence type="predicted"/>
<evidence type="ECO:0000256" key="1">
    <source>
        <dbReference type="SAM" id="Phobius"/>
    </source>
</evidence>
<accession>A0A1H5MBC4</accession>
<dbReference type="AlphaFoldDB" id="A0A1H5MBC4"/>
<name>A0A1H5MBC4_9ACTN</name>
<feature type="transmembrane region" description="Helical" evidence="1">
    <location>
        <begin position="63"/>
        <end position="81"/>
    </location>
</feature>
<dbReference type="EMBL" id="FNUC01000003">
    <property type="protein sequence ID" value="SEE86606.1"/>
    <property type="molecule type" value="Genomic_DNA"/>
</dbReference>
<evidence type="ECO:0000313" key="3">
    <source>
        <dbReference type="Proteomes" id="UP000181980"/>
    </source>
</evidence>
<keyword evidence="1" id="KW-0472">Membrane</keyword>
<keyword evidence="1" id="KW-1133">Transmembrane helix</keyword>
<evidence type="ECO:0000313" key="2">
    <source>
        <dbReference type="EMBL" id="SEE86606.1"/>
    </source>
</evidence>
<dbReference type="STRING" id="561176.SAMN04488561_3055"/>
<dbReference type="Proteomes" id="UP000181980">
    <property type="component" value="Unassembled WGS sequence"/>
</dbReference>
<protein>
    <submittedName>
        <fullName evidence="2">Uncharacterized protein</fullName>
    </submittedName>
</protein>